<feature type="domain" description="FAD-binding FR-type" evidence="9">
    <location>
        <begin position="132"/>
        <end position="236"/>
    </location>
</feature>
<dbReference type="PRINTS" id="PR00409">
    <property type="entry name" value="PHDIOXRDTASE"/>
</dbReference>
<organism evidence="10 11">
    <name type="scientific">Myxococcus fulvus</name>
    <dbReference type="NCBI Taxonomy" id="33"/>
    <lineage>
        <taxon>Bacteria</taxon>
        <taxon>Pseudomonadati</taxon>
        <taxon>Myxococcota</taxon>
        <taxon>Myxococcia</taxon>
        <taxon>Myxococcales</taxon>
        <taxon>Cystobacterineae</taxon>
        <taxon>Myxococcaceae</taxon>
        <taxon>Myxococcus</taxon>
    </lineage>
</organism>
<dbReference type="Gene3D" id="3.10.20.30">
    <property type="match status" value="1"/>
</dbReference>
<dbReference type="Pfam" id="PF00111">
    <property type="entry name" value="Fer2"/>
    <property type="match status" value="1"/>
</dbReference>
<dbReference type="PROSITE" id="PS00197">
    <property type="entry name" value="2FE2S_FER_1"/>
    <property type="match status" value="1"/>
</dbReference>
<evidence type="ECO:0000256" key="3">
    <source>
        <dbReference type="ARBA" id="ARBA00022723"/>
    </source>
</evidence>
<dbReference type="PANTHER" id="PTHR47354">
    <property type="entry name" value="NADH OXIDOREDUCTASE HCR"/>
    <property type="match status" value="1"/>
</dbReference>
<evidence type="ECO:0000256" key="1">
    <source>
        <dbReference type="ARBA" id="ARBA00022630"/>
    </source>
</evidence>
<keyword evidence="1" id="KW-0285">Flavoprotein</keyword>
<dbReference type="InterPro" id="IPR017927">
    <property type="entry name" value="FAD-bd_FR_type"/>
</dbReference>
<evidence type="ECO:0000256" key="2">
    <source>
        <dbReference type="ARBA" id="ARBA00022714"/>
    </source>
</evidence>
<dbReference type="InterPro" id="IPR039261">
    <property type="entry name" value="FNR_nucleotide-bd"/>
</dbReference>
<dbReference type="InterPro" id="IPR017938">
    <property type="entry name" value="Riboflavin_synthase-like_b-brl"/>
</dbReference>
<keyword evidence="11" id="KW-1185">Reference proteome</keyword>
<name>A0ABY1CWZ5_MYXFU</name>
<dbReference type="Proteomes" id="UP000183760">
    <property type="component" value="Unassembled WGS sequence"/>
</dbReference>
<evidence type="ECO:0000259" key="8">
    <source>
        <dbReference type="PROSITE" id="PS51085"/>
    </source>
</evidence>
<dbReference type="EMBL" id="FOIB01000016">
    <property type="protein sequence ID" value="SEU40861.1"/>
    <property type="molecule type" value="Genomic_DNA"/>
</dbReference>
<evidence type="ECO:0000256" key="5">
    <source>
        <dbReference type="ARBA" id="ARBA00023004"/>
    </source>
</evidence>
<dbReference type="Gene3D" id="2.40.30.10">
    <property type="entry name" value="Translation factors"/>
    <property type="match status" value="1"/>
</dbReference>
<proteinExistence type="predicted"/>
<keyword evidence="4" id="KW-0560">Oxidoreductase</keyword>
<dbReference type="InterPro" id="IPR006058">
    <property type="entry name" value="2Fe2S_fd_BS"/>
</dbReference>
<evidence type="ECO:0000256" key="7">
    <source>
        <dbReference type="SAM" id="MobiDB-lite"/>
    </source>
</evidence>
<sequence>MTRHVLDGGDDLRAMPERRADGLLSRVLGDRATRLPCQTLPGPRQGTPALIHEARAPREGSAVPTSGNAGAAVAPGVPPSSPGAWRRRRADSPRGQSHAGPPLLNVVSVGTEGWARVVRGKGEGKLVNTVMNEALRVRVARIAREAEDILSYELVAEDGGALAAFEAGAHLDVRIPGRESTLRSYSLCNDPEETHRYVIAVQRDAKGRGGSRAMHERVHEGDVLVVSPPRNDFPLLFARGYVLVAGGIGVTPLLSMARQLQRTGTPYTMYYCARAPERAAFRELLSTPPFAEHVRFHFDGGDPDKGLDVSGLLSTRAPGTRLYCCGPAGLMKAVRDASARHRWPWEKVHFESFGAEGVGALAAKEDTDFEVTIRSTGQVLSVPKGQSVLNVLRRNGLRVTSDCEAGSCGTCVTRVCEGEPEHRDTFFQQEPAGNQRMLICVSRARSKRLVLDL</sequence>
<gene>
    <name evidence="10" type="ORF">SAMN05443572_11619</name>
</gene>
<keyword evidence="3" id="KW-0479">Metal-binding</keyword>
<dbReference type="CDD" id="cd00207">
    <property type="entry name" value="fer2"/>
    <property type="match status" value="1"/>
</dbReference>
<keyword evidence="2" id="KW-0001">2Fe-2S</keyword>
<dbReference type="Gene3D" id="3.40.50.80">
    <property type="entry name" value="Nucleotide-binding domain of ferredoxin-NADP reductase (FNR) module"/>
    <property type="match status" value="1"/>
</dbReference>
<dbReference type="InterPro" id="IPR001041">
    <property type="entry name" value="2Fe-2S_ferredoxin-type"/>
</dbReference>
<evidence type="ECO:0000313" key="11">
    <source>
        <dbReference type="Proteomes" id="UP000183760"/>
    </source>
</evidence>
<evidence type="ECO:0000313" key="10">
    <source>
        <dbReference type="EMBL" id="SEU40861.1"/>
    </source>
</evidence>
<feature type="compositionally biased region" description="Low complexity" evidence="7">
    <location>
        <begin position="66"/>
        <end position="75"/>
    </location>
</feature>
<protein>
    <submittedName>
        <fullName evidence="10">Vanillate O-demethylase ferredoxin subunit</fullName>
    </submittedName>
</protein>
<keyword evidence="6" id="KW-0411">Iron-sulfur</keyword>
<evidence type="ECO:0000256" key="6">
    <source>
        <dbReference type="ARBA" id="ARBA00023014"/>
    </source>
</evidence>
<dbReference type="PROSITE" id="PS51384">
    <property type="entry name" value="FAD_FR"/>
    <property type="match status" value="1"/>
</dbReference>
<feature type="region of interest" description="Disordered" evidence="7">
    <location>
        <begin position="56"/>
        <end position="104"/>
    </location>
</feature>
<dbReference type="InterPro" id="IPR036010">
    <property type="entry name" value="2Fe-2S_ferredoxin-like_sf"/>
</dbReference>
<evidence type="ECO:0000259" key="9">
    <source>
        <dbReference type="PROSITE" id="PS51384"/>
    </source>
</evidence>
<feature type="domain" description="2Fe-2S ferredoxin-type" evidence="8">
    <location>
        <begin position="369"/>
        <end position="453"/>
    </location>
</feature>
<dbReference type="SUPFAM" id="SSF54292">
    <property type="entry name" value="2Fe-2S ferredoxin-like"/>
    <property type="match status" value="1"/>
</dbReference>
<keyword evidence="5" id="KW-0408">Iron</keyword>
<dbReference type="SUPFAM" id="SSF52343">
    <property type="entry name" value="Ferredoxin reductase-like, C-terminal NADP-linked domain"/>
    <property type="match status" value="1"/>
</dbReference>
<dbReference type="PANTHER" id="PTHR47354:SF1">
    <property type="entry name" value="CARNITINE MONOOXYGENASE REDUCTASE SUBUNIT"/>
    <property type="match status" value="1"/>
</dbReference>
<dbReference type="InterPro" id="IPR012675">
    <property type="entry name" value="Beta-grasp_dom_sf"/>
</dbReference>
<comment type="caution">
    <text evidence="10">The sequence shown here is derived from an EMBL/GenBank/DDBJ whole genome shotgun (WGS) entry which is preliminary data.</text>
</comment>
<dbReference type="SUPFAM" id="SSF63380">
    <property type="entry name" value="Riboflavin synthase domain-like"/>
    <property type="match status" value="1"/>
</dbReference>
<evidence type="ECO:0000256" key="4">
    <source>
        <dbReference type="ARBA" id="ARBA00023002"/>
    </source>
</evidence>
<accession>A0ABY1CWZ5</accession>
<dbReference type="CDD" id="cd06185">
    <property type="entry name" value="PDR_like"/>
    <property type="match status" value="1"/>
</dbReference>
<dbReference type="InterPro" id="IPR050415">
    <property type="entry name" value="MRET"/>
</dbReference>
<dbReference type="PROSITE" id="PS51085">
    <property type="entry name" value="2FE2S_FER_2"/>
    <property type="match status" value="1"/>
</dbReference>
<reference evidence="10 11" key="1">
    <citation type="submission" date="2016-10" db="EMBL/GenBank/DDBJ databases">
        <authorList>
            <person name="Varghese N."/>
            <person name="Submissions S."/>
        </authorList>
    </citation>
    <scope>NUCLEOTIDE SEQUENCE [LARGE SCALE GENOMIC DNA]</scope>
    <source>
        <strain evidence="10 11">DSM 16525</strain>
    </source>
</reference>